<reference evidence="4" key="1">
    <citation type="submission" date="2009-09" db="EMBL/GenBank/DDBJ databases">
        <title>The complete genome of Nakamurella multipartita DSM 44233.</title>
        <authorList>
            <consortium name="US DOE Joint Genome Institute (JGI-PGF)"/>
            <person name="Lucas S."/>
            <person name="Copeland A."/>
            <person name="Lapidus A."/>
            <person name="Glavina del Rio T."/>
            <person name="Dalin E."/>
            <person name="Tice H."/>
            <person name="Bruce D."/>
            <person name="Goodwin L."/>
            <person name="Pitluck S."/>
            <person name="Kyrpides N."/>
            <person name="Mavromatis K."/>
            <person name="Ivanova N."/>
            <person name="Ovchinnikova G."/>
            <person name="Sims D."/>
            <person name="Meincke L."/>
            <person name="Brettin T."/>
            <person name="Detter J.C."/>
            <person name="Han C."/>
            <person name="Larimer F."/>
            <person name="Land M."/>
            <person name="Hauser L."/>
            <person name="Markowitz V."/>
            <person name="Cheng J.-F."/>
            <person name="Hugenholtz P."/>
            <person name="Woyke T."/>
            <person name="Wu D."/>
            <person name="Klenk H.-P."/>
            <person name="Eisen J.A."/>
        </authorList>
    </citation>
    <scope>NUCLEOTIDE SEQUENCE [LARGE SCALE GENOMIC DNA]</scope>
    <source>
        <strain evidence="4">ATCC 700099 / DSM 44233 / CIP 104796 / JCM 9543 / NBRC 105858 / Y-104</strain>
    </source>
</reference>
<evidence type="ECO:0000313" key="3">
    <source>
        <dbReference type="EMBL" id="ACV78385.1"/>
    </source>
</evidence>
<organism evidence="3 4">
    <name type="scientific">Nakamurella multipartita (strain ATCC 700099 / DSM 44233 / CIP 104796 / JCM 9543 / NBRC 105858 / Y-104)</name>
    <name type="common">Microsphaera multipartita</name>
    <dbReference type="NCBI Taxonomy" id="479431"/>
    <lineage>
        <taxon>Bacteria</taxon>
        <taxon>Bacillati</taxon>
        <taxon>Actinomycetota</taxon>
        <taxon>Actinomycetes</taxon>
        <taxon>Nakamurellales</taxon>
        <taxon>Nakamurellaceae</taxon>
        <taxon>Nakamurella</taxon>
    </lineage>
</organism>
<proteinExistence type="inferred from homology"/>
<evidence type="ECO:0000313" key="4">
    <source>
        <dbReference type="Proteomes" id="UP000002218"/>
    </source>
</evidence>
<dbReference type="InterPro" id="IPR014729">
    <property type="entry name" value="Rossmann-like_a/b/a_fold"/>
</dbReference>
<dbReference type="HOGENOM" id="CLU_049301_2_3_11"/>
<dbReference type="SUPFAM" id="SSF52402">
    <property type="entry name" value="Adenine nucleotide alpha hydrolases-like"/>
    <property type="match status" value="2"/>
</dbReference>
<dbReference type="InterPro" id="IPR006016">
    <property type="entry name" value="UspA"/>
</dbReference>
<dbReference type="KEGG" id="nml:Namu_2000"/>
<evidence type="ECO:0000256" key="1">
    <source>
        <dbReference type="ARBA" id="ARBA00008791"/>
    </source>
</evidence>
<comment type="similarity">
    <text evidence="1">Belongs to the universal stress protein A family.</text>
</comment>
<dbReference type="eggNOG" id="COG0589">
    <property type="taxonomic scope" value="Bacteria"/>
</dbReference>
<evidence type="ECO:0000259" key="2">
    <source>
        <dbReference type="Pfam" id="PF00582"/>
    </source>
</evidence>
<dbReference type="RefSeq" id="WP_015747284.1">
    <property type="nucleotide sequence ID" value="NC_013235.1"/>
</dbReference>
<protein>
    <submittedName>
        <fullName evidence="3">UspA domain protein</fullName>
    </submittedName>
</protein>
<keyword evidence="4" id="KW-1185">Reference proteome</keyword>
<dbReference type="PRINTS" id="PR01438">
    <property type="entry name" value="UNVRSLSTRESS"/>
</dbReference>
<feature type="domain" description="UspA" evidence="2">
    <location>
        <begin position="8"/>
        <end position="144"/>
    </location>
</feature>
<dbReference type="PANTHER" id="PTHR31964">
    <property type="entry name" value="ADENINE NUCLEOTIDE ALPHA HYDROLASES-LIKE SUPERFAMILY PROTEIN"/>
    <property type="match status" value="1"/>
</dbReference>
<dbReference type="Pfam" id="PF00582">
    <property type="entry name" value="Usp"/>
    <property type="match status" value="2"/>
</dbReference>
<dbReference type="InParanoid" id="C8XI16"/>
<dbReference type="Gene3D" id="3.40.50.620">
    <property type="entry name" value="HUPs"/>
    <property type="match status" value="2"/>
</dbReference>
<reference evidence="3 4" key="2">
    <citation type="journal article" date="2010" name="Stand. Genomic Sci.">
        <title>Complete genome sequence of Nakamurella multipartita type strain (Y-104).</title>
        <authorList>
            <person name="Tice H."/>
            <person name="Mayilraj S."/>
            <person name="Sims D."/>
            <person name="Lapidus A."/>
            <person name="Nolan M."/>
            <person name="Lucas S."/>
            <person name="Glavina Del Rio T."/>
            <person name="Copeland A."/>
            <person name="Cheng J.F."/>
            <person name="Meincke L."/>
            <person name="Bruce D."/>
            <person name="Goodwin L."/>
            <person name="Pitluck S."/>
            <person name="Ivanova N."/>
            <person name="Mavromatis K."/>
            <person name="Ovchinnikova G."/>
            <person name="Pati A."/>
            <person name="Chen A."/>
            <person name="Palaniappan K."/>
            <person name="Land M."/>
            <person name="Hauser L."/>
            <person name="Chang Y.J."/>
            <person name="Jeffries C.D."/>
            <person name="Detter J.C."/>
            <person name="Brettin T."/>
            <person name="Rohde M."/>
            <person name="Goker M."/>
            <person name="Bristow J."/>
            <person name="Eisen J.A."/>
            <person name="Markowitz V."/>
            <person name="Hugenholtz P."/>
            <person name="Kyrpides N.C."/>
            <person name="Klenk H.P."/>
            <person name="Chen F."/>
        </authorList>
    </citation>
    <scope>NUCLEOTIDE SEQUENCE [LARGE SCALE GENOMIC DNA]</scope>
    <source>
        <strain evidence="4">ATCC 700099 / DSM 44233 / CIP 104796 / JCM 9543 / NBRC 105858 / Y-104</strain>
    </source>
</reference>
<gene>
    <name evidence="3" type="ordered locus">Namu_2000</name>
</gene>
<dbReference type="STRING" id="479431.Namu_2000"/>
<accession>C8XI16</accession>
<dbReference type="AlphaFoldDB" id="C8XI16"/>
<dbReference type="InterPro" id="IPR006015">
    <property type="entry name" value="Universal_stress_UspA"/>
</dbReference>
<dbReference type="OrthoDB" id="3174546at2"/>
<feature type="domain" description="UspA" evidence="2">
    <location>
        <begin position="157"/>
        <end position="298"/>
    </location>
</feature>
<sequence>MGIERQATITVGVDGSPESMVAATWAAQEAARRRMTLELLLSINEPLENHSGYVFPAPVIEAVRSANRERLADVAAVVRREHPDLQVRTSLDFVDPRRALVTRSRHTSMTVVGTRGHGRLPEVLVGSVALYVAAHAHSPVAVVPPAADLTAAGPGGPVVVAVDGRPDSISAIGFAFDEAAVHHTELVAVLVFDELAYRGFAKGGSQIGHLEDDEERAVLARELAGWAEKYPDVPVRQLVLRGQPAQTLLHYAAGSPAAQRPRLLVVGSRGRGGMAGLLLGSTSQRLVTQATVPVIVVRPEPG</sequence>
<name>C8XI16_NAKMY</name>
<dbReference type="EMBL" id="CP001737">
    <property type="protein sequence ID" value="ACV78385.1"/>
    <property type="molecule type" value="Genomic_DNA"/>
</dbReference>
<dbReference type="PANTHER" id="PTHR31964:SF113">
    <property type="entry name" value="USPA DOMAIN-CONTAINING PROTEIN"/>
    <property type="match status" value="1"/>
</dbReference>
<dbReference type="Proteomes" id="UP000002218">
    <property type="component" value="Chromosome"/>
</dbReference>